<dbReference type="InterPro" id="IPR050137">
    <property type="entry name" value="PyrR_bifunctional"/>
</dbReference>
<dbReference type="InterPro" id="IPR000836">
    <property type="entry name" value="PRTase_dom"/>
</dbReference>
<dbReference type="EMBL" id="FWYF01000005">
    <property type="protein sequence ID" value="SMD38700.1"/>
    <property type="molecule type" value="Genomic_DNA"/>
</dbReference>
<evidence type="ECO:0000313" key="3">
    <source>
        <dbReference type="Proteomes" id="UP000192472"/>
    </source>
</evidence>
<dbReference type="Gene3D" id="3.40.50.2020">
    <property type="match status" value="1"/>
</dbReference>
<keyword evidence="2" id="KW-0328">Glycosyltransferase</keyword>
<dbReference type="Pfam" id="PF00156">
    <property type="entry name" value="Pribosyltran"/>
    <property type="match status" value="1"/>
</dbReference>
<dbReference type="Proteomes" id="UP000192472">
    <property type="component" value="Unassembled WGS sequence"/>
</dbReference>
<dbReference type="OrthoDB" id="9802227at2"/>
<evidence type="ECO:0000259" key="1">
    <source>
        <dbReference type="Pfam" id="PF00156"/>
    </source>
</evidence>
<dbReference type="CDD" id="cd06223">
    <property type="entry name" value="PRTases_typeI"/>
    <property type="match status" value="1"/>
</dbReference>
<keyword evidence="2" id="KW-0808">Transferase</keyword>
<dbReference type="PANTHER" id="PTHR11608:SF0">
    <property type="entry name" value="BIFUNCTIONAL PROTEIN PYRR"/>
    <property type="match status" value="1"/>
</dbReference>
<dbReference type="STRING" id="692418.SAMN04488029_3856"/>
<sequence length="182" mass="20924">MQKRLLLNSHHLSITISRLCYQLIENHNKFENTVLLGLQPKGIYVAERIKAKLEEVVKKTIPLGYLDITFHRDDFRRRDELLAPSETKVPFIIEDKNVVLIDDVLYTGRSVKSAMDAMGAFGRPAKVEFLTLIDRAYSRDIPVEANYIGKQVNTVLSQKVLVELTEQGKKEDKIWLIDNSKK</sequence>
<evidence type="ECO:0000313" key="2">
    <source>
        <dbReference type="EMBL" id="SMD38700.1"/>
    </source>
</evidence>
<name>A0A1W2GPU3_REIFA</name>
<organism evidence="2 3">
    <name type="scientific">Reichenbachiella faecimaris</name>
    <dbReference type="NCBI Taxonomy" id="692418"/>
    <lineage>
        <taxon>Bacteria</taxon>
        <taxon>Pseudomonadati</taxon>
        <taxon>Bacteroidota</taxon>
        <taxon>Cytophagia</taxon>
        <taxon>Cytophagales</taxon>
        <taxon>Reichenbachiellaceae</taxon>
        <taxon>Reichenbachiella</taxon>
    </lineage>
</organism>
<dbReference type="NCBIfam" id="NF003549">
    <property type="entry name" value="PRK05205.1-5"/>
    <property type="match status" value="1"/>
</dbReference>
<proteinExistence type="predicted"/>
<protein>
    <submittedName>
        <fullName evidence="2">Pyrimidine operon attenuation protein / uracil phosphoribosyltransferase</fullName>
    </submittedName>
</protein>
<dbReference type="PANTHER" id="PTHR11608">
    <property type="entry name" value="BIFUNCTIONAL PROTEIN PYRR"/>
    <property type="match status" value="1"/>
</dbReference>
<dbReference type="InterPro" id="IPR029057">
    <property type="entry name" value="PRTase-like"/>
</dbReference>
<dbReference type="AlphaFoldDB" id="A0A1W2GPU3"/>
<dbReference type="GO" id="GO:0016757">
    <property type="term" value="F:glycosyltransferase activity"/>
    <property type="evidence" value="ECO:0007669"/>
    <property type="project" value="UniProtKB-KW"/>
</dbReference>
<feature type="domain" description="Phosphoribosyltransferase" evidence="1">
    <location>
        <begin position="7"/>
        <end position="142"/>
    </location>
</feature>
<dbReference type="SUPFAM" id="SSF53271">
    <property type="entry name" value="PRTase-like"/>
    <property type="match status" value="1"/>
</dbReference>
<keyword evidence="3" id="KW-1185">Reference proteome</keyword>
<gene>
    <name evidence="2" type="ORF">SAMN04488029_3856</name>
</gene>
<accession>A0A1W2GPU3</accession>
<dbReference type="RefSeq" id="WP_084374482.1">
    <property type="nucleotide sequence ID" value="NZ_FWYF01000005.1"/>
</dbReference>
<reference evidence="2 3" key="1">
    <citation type="submission" date="2017-04" db="EMBL/GenBank/DDBJ databases">
        <authorList>
            <person name="Afonso C.L."/>
            <person name="Miller P.J."/>
            <person name="Scott M.A."/>
            <person name="Spackman E."/>
            <person name="Goraichik I."/>
            <person name="Dimitrov K.M."/>
            <person name="Suarez D.L."/>
            <person name="Swayne D.E."/>
        </authorList>
    </citation>
    <scope>NUCLEOTIDE SEQUENCE [LARGE SCALE GENOMIC DNA]</scope>
    <source>
        <strain evidence="2 3">DSM 26133</strain>
    </source>
</reference>